<gene>
    <name evidence="1" type="ORF">SSCH_100043</name>
</gene>
<name>A0A0B7MBC2_9FIRM</name>
<sequence>MTDKEEIPDVIGFTPEEGCLILQKGGYRVDFKYTCGHSNKRSRIVRQRLLETGLIELIICSEYYNDPAIEEKEVKKSGL</sequence>
<evidence type="ECO:0000313" key="2">
    <source>
        <dbReference type="Proteomes" id="UP000046155"/>
    </source>
</evidence>
<accession>A0A0B7MBC2</accession>
<dbReference type="AlphaFoldDB" id="A0A0B7MBC2"/>
<keyword evidence="2" id="KW-1185">Reference proteome</keyword>
<evidence type="ECO:0000313" key="1">
    <source>
        <dbReference type="EMBL" id="CEO87355.1"/>
    </source>
</evidence>
<dbReference type="EMBL" id="CDRZ01000002">
    <property type="protein sequence ID" value="CEO87355.1"/>
    <property type="molecule type" value="Genomic_DNA"/>
</dbReference>
<organism evidence="1 2">
    <name type="scientific">Syntrophaceticus schinkii</name>
    <dbReference type="NCBI Taxonomy" id="499207"/>
    <lineage>
        <taxon>Bacteria</taxon>
        <taxon>Bacillati</taxon>
        <taxon>Bacillota</taxon>
        <taxon>Clostridia</taxon>
        <taxon>Thermoanaerobacterales</taxon>
        <taxon>Thermoanaerobacterales Family III. Incertae Sedis</taxon>
        <taxon>Syntrophaceticus</taxon>
    </lineage>
</organism>
<dbReference type="Proteomes" id="UP000046155">
    <property type="component" value="Unassembled WGS sequence"/>
</dbReference>
<proteinExistence type="predicted"/>
<dbReference type="RefSeq" id="WP_044663733.1">
    <property type="nucleotide sequence ID" value="NZ_CDRZ01000002.1"/>
</dbReference>
<reference evidence="2" key="1">
    <citation type="submission" date="2015-01" db="EMBL/GenBank/DDBJ databases">
        <authorList>
            <person name="Manzoor Shahid"/>
            <person name="Zubair Saima"/>
        </authorList>
    </citation>
    <scope>NUCLEOTIDE SEQUENCE [LARGE SCALE GENOMIC DNA]</scope>
    <source>
        <strain evidence="2">Sp3</strain>
    </source>
</reference>
<protein>
    <submittedName>
        <fullName evidence="1">Uncharacterized protein</fullName>
    </submittedName>
</protein>